<dbReference type="AlphaFoldDB" id="A0A5C5X4G8"/>
<dbReference type="RefSeq" id="WP_146507083.1">
    <property type="nucleotide sequence ID" value="NZ_SIHI01000001.1"/>
</dbReference>
<dbReference type="OrthoDB" id="505288at2"/>
<organism evidence="1 2">
    <name type="scientific">Thalassoglobus neptunius</name>
    <dbReference type="NCBI Taxonomy" id="1938619"/>
    <lineage>
        <taxon>Bacteria</taxon>
        <taxon>Pseudomonadati</taxon>
        <taxon>Planctomycetota</taxon>
        <taxon>Planctomycetia</taxon>
        <taxon>Planctomycetales</taxon>
        <taxon>Planctomycetaceae</taxon>
        <taxon>Thalassoglobus</taxon>
    </lineage>
</organism>
<evidence type="ECO:0000313" key="1">
    <source>
        <dbReference type="EMBL" id="TWT57221.1"/>
    </source>
</evidence>
<dbReference type="EMBL" id="SIHI01000001">
    <property type="protein sequence ID" value="TWT57221.1"/>
    <property type="molecule type" value="Genomic_DNA"/>
</dbReference>
<dbReference type="Proteomes" id="UP000317243">
    <property type="component" value="Unassembled WGS sequence"/>
</dbReference>
<evidence type="ECO:0000313" key="2">
    <source>
        <dbReference type="Proteomes" id="UP000317243"/>
    </source>
</evidence>
<sequence length="263" mass="29515">MTTALTTSEKRTLEACELDIEKGASMVGRAMQTIRDDRLYRATHKTFEAYCQERWKISRQHAHNKIAHTEVVAAITDQLPEMSTMVDKIPERATRQIRDLEPEQQAKVIEVASKQGTQVPTSKAVASAKEQLEDFLEGDDEEETEEAPSPSIILDDCNRSVPDHLSAHYELGARIASCARTLDATLRELNELGKLPGSEFLHVADLETRLRAAKKEIRDSRYWTACPRCDGSGKCDLCGFRRFIPVSSKGLLTQPEKDVLKCN</sequence>
<protein>
    <submittedName>
        <fullName evidence="1">Uncharacterized protein</fullName>
    </submittedName>
</protein>
<keyword evidence="2" id="KW-1185">Reference proteome</keyword>
<comment type="caution">
    <text evidence="1">The sequence shown here is derived from an EMBL/GenBank/DDBJ whole genome shotgun (WGS) entry which is preliminary data.</text>
</comment>
<accession>A0A5C5X4G8</accession>
<name>A0A5C5X4G8_9PLAN</name>
<reference evidence="1 2" key="1">
    <citation type="submission" date="2019-02" db="EMBL/GenBank/DDBJ databases">
        <title>Deep-cultivation of Planctomycetes and their phenomic and genomic characterization uncovers novel biology.</title>
        <authorList>
            <person name="Wiegand S."/>
            <person name="Jogler M."/>
            <person name="Boedeker C."/>
            <person name="Pinto D."/>
            <person name="Vollmers J."/>
            <person name="Rivas-Marin E."/>
            <person name="Kohn T."/>
            <person name="Peeters S.H."/>
            <person name="Heuer A."/>
            <person name="Rast P."/>
            <person name="Oberbeckmann S."/>
            <person name="Bunk B."/>
            <person name="Jeske O."/>
            <person name="Meyerdierks A."/>
            <person name="Storesund J.E."/>
            <person name="Kallscheuer N."/>
            <person name="Luecker S."/>
            <person name="Lage O.M."/>
            <person name="Pohl T."/>
            <person name="Merkel B.J."/>
            <person name="Hornburger P."/>
            <person name="Mueller R.-W."/>
            <person name="Bruemmer F."/>
            <person name="Labrenz M."/>
            <person name="Spormann A.M."/>
            <person name="Op Den Camp H."/>
            <person name="Overmann J."/>
            <person name="Amann R."/>
            <person name="Jetten M.S.M."/>
            <person name="Mascher T."/>
            <person name="Medema M.H."/>
            <person name="Devos D.P."/>
            <person name="Kaster A.-K."/>
            <person name="Ovreas L."/>
            <person name="Rohde M."/>
            <person name="Galperin M.Y."/>
            <person name="Jogler C."/>
        </authorList>
    </citation>
    <scope>NUCLEOTIDE SEQUENCE [LARGE SCALE GENOMIC DNA]</scope>
    <source>
        <strain evidence="1 2">KOR42</strain>
    </source>
</reference>
<gene>
    <name evidence="1" type="ORF">KOR42_05790</name>
</gene>
<proteinExistence type="predicted"/>